<proteinExistence type="predicted"/>
<name>A0A249XWU6_9CAUD</name>
<dbReference type="KEGG" id="vg:65109590"/>
<organism evidence="1 2">
    <name type="scientific">Proteus phage PM2</name>
    <dbReference type="NCBI Taxonomy" id="2025809"/>
    <lineage>
        <taxon>Viruses</taxon>
        <taxon>Duplodnaviria</taxon>
        <taxon>Heunggongvirae</taxon>
        <taxon>Uroviricota</taxon>
        <taxon>Caudoviricetes</taxon>
        <taxon>Pantevenvirales</taxon>
        <taxon>Straboviridae</taxon>
        <taxon>Bragavirus</taxon>
        <taxon>Bragavirus pm2</taxon>
    </lineage>
</organism>
<protein>
    <submittedName>
        <fullName evidence="1">Uncharacterized protein</fullName>
    </submittedName>
</protein>
<sequence length="119" mass="13566">MTKSQINQILKTLGYGNLKYANGKSVKNGTSFVKGIELHSTGPMNISEPQYAKMDNLIKDLSSHFNKEYYHNSQIAVFTTHDSKLKIIVSMREFNTYGYDRYADSGYLTHYASIVIEKN</sequence>
<dbReference type="GeneID" id="65109590"/>
<reference evidence="1 2" key="1">
    <citation type="submission" date="2017-04" db="EMBL/GenBank/DDBJ databases">
        <title>Complete Genome Sequence of Lytic Bacteriophage PM2 Infecting Proteus mirabilis Isolates.</title>
        <authorList>
            <person name="Kim D."/>
            <person name="Kim Y.J."/>
            <person name="Han B.K."/>
            <person name="Kim H."/>
        </authorList>
    </citation>
    <scope>NUCLEOTIDE SEQUENCE [LARGE SCALE GENOMIC DNA]</scope>
</reference>
<accession>A0A249XWU6</accession>
<dbReference type="EMBL" id="MF001355">
    <property type="protein sequence ID" value="ASZ76437.1"/>
    <property type="molecule type" value="Genomic_DNA"/>
</dbReference>
<keyword evidence="2" id="KW-1185">Reference proteome</keyword>
<dbReference type="Proteomes" id="UP000257595">
    <property type="component" value="Segment"/>
</dbReference>
<evidence type="ECO:0000313" key="1">
    <source>
        <dbReference type="EMBL" id="ASZ76437.1"/>
    </source>
</evidence>
<dbReference type="RefSeq" id="YP_010092045.1">
    <property type="nucleotide sequence ID" value="NC_055727.1"/>
</dbReference>
<evidence type="ECO:0000313" key="2">
    <source>
        <dbReference type="Proteomes" id="UP000257595"/>
    </source>
</evidence>